<dbReference type="EMBL" id="JAGYWB010000006">
    <property type="protein sequence ID" value="KAI0520115.1"/>
    <property type="molecule type" value="Genomic_DNA"/>
</dbReference>
<protein>
    <submittedName>
        <fullName evidence="2">Uncharacterized protein</fullName>
    </submittedName>
</protein>
<evidence type="ECO:0000313" key="3">
    <source>
        <dbReference type="Proteomes" id="UP000829196"/>
    </source>
</evidence>
<proteinExistence type="predicted"/>
<reference evidence="2" key="1">
    <citation type="journal article" date="2022" name="Front. Genet.">
        <title>Chromosome-Scale Assembly of the Dendrobium nobile Genome Provides Insights Into the Molecular Mechanism of the Biosynthesis of the Medicinal Active Ingredient of Dendrobium.</title>
        <authorList>
            <person name="Xu Q."/>
            <person name="Niu S.-C."/>
            <person name="Li K.-L."/>
            <person name="Zheng P.-J."/>
            <person name="Zhang X.-J."/>
            <person name="Jia Y."/>
            <person name="Liu Y."/>
            <person name="Niu Y.-X."/>
            <person name="Yu L.-H."/>
            <person name="Chen D.-F."/>
            <person name="Zhang G.-Q."/>
        </authorList>
    </citation>
    <scope>NUCLEOTIDE SEQUENCE</scope>
    <source>
        <tissue evidence="2">Leaf</tissue>
    </source>
</reference>
<keyword evidence="3" id="KW-1185">Reference proteome</keyword>
<organism evidence="2 3">
    <name type="scientific">Dendrobium nobile</name>
    <name type="common">Orchid</name>
    <dbReference type="NCBI Taxonomy" id="94219"/>
    <lineage>
        <taxon>Eukaryota</taxon>
        <taxon>Viridiplantae</taxon>
        <taxon>Streptophyta</taxon>
        <taxon>Embryophyta</taxon>
        <taxon>Tracheophyta</taxon>
        <taxon>Spermatophyta</taxon>
        <taxon>Magnoliopsida</taxon>
        <taxon>Liliopsida</taxon>
        <taxon>Asparagales</taxon>
        <taxon>Orchidaceae</taxon>
        <taxon>Epidendroideae</taxon>
        <taxon>Malaxideae</taxon>
        <taxon>Dendrobiinae</taxon>
        <taxon>Dendrobium</taxon>
    </lineage>
</organism>
<comment type="caution">
    <text evidence="2">The sequence shown here is derived from an EMBL/GenBank/DDBJ whole genome shotgun (WGS) entry which is preliminary data.</text>
</comment>
<dbReference type="AlphaFoldDB" id="A0A8T3BSA1"/>
<feature type="compositionally biased region" description="Low complexity" evidence="1">
    <location>
        <begin position="1"/>
        <end position="17"/>
    </location>
</feature>
<evidence type="ECO:0000256" key="1">
    <source>
        <dbReference type="SAM" id="MobiDB-lite"/>
    </source>
</evidence>
<gene>
    <name evidence="2" type="ORF">KFK09_007586</name>
</gene>
<dbReference type="Proteomes" id="UP000829196">
    <property type="component" value="Unassembled WGS sequence"/>
</dbReference>
<accession>A0A8T3BSA1</accession>
<feature type="region of interest" description="Disordered" evidence="1">
    <location>
        <begin position="1"/>
        <end position="22"/>
    </location>
</feature>
<name>A0A8T3BSA1_DENNO</name>
<evidence type="ECO:0000313" key="2">
    <source>
        <dbReference type="EMBL" id="KAI0520115.1"/>
    </source>
</evidence>
<sequence>MCDLSSGRNSSLHGSSGTKLDRPGRSVWIYIEMRYFEEREKAEEREKRRKKWKSGFSDDAEPFSIEVTVEEITVHEVRHNPTF</sequence>